<dbReference type="InterPro" id="IPR002035">
    <property type="entry name" value="VWF_A"/>
</dbReference>
<dbReference type="Proteomes" id="UP000887566">
    <property type="component" value="Unplaced"/>
</dbReference>
<feature type="chain" id="PRO_5037402912" evidence="2">
    <location>
        <begin position="26"/>
        <end position="524"/>
    </location>
</feature>
<evidence type="ECO:0000256" key="2">
    <source>
        <dbReference type="SAM" id="SignalP"/>
    </source>
</evidence>
<dbReference type="InterPro" id="IPR052229">
    <property type="entry name" value="Collagen-VI/PIF"/>
</dbReference>
<keyword evidence="4" id="KW-1185">Reference proteome</keyword>
<protein>
    <submittedName>
        <fullName evidence="5">VWFA domain-containing protein</fullName>
    </submittedName>
</protein>
<dbReference type="PANTHER" id="PTHR22588:SF3">
    <property type="entry name" value="VWFA DOMAIN-CONTAINING PROTEIN"/>
    <property type="match status" value="1"/>
</dbReference>
<keyword evidence="2" id="KW-0732">Signal</keyword>
<evidence type="ECO:0000256" key="1">
    <source>
        <dbReference type="SAM" id="MobiDB-lite"/>
    </source>
</evidence>
<dbReference type="WBParaSite" id="PSAMB.scaffold814size40928.g8950.t1">
    <property type="protein sequence ID" value="PSAMB.scaffold814size40928.g8950.t1"/>
    <property type="gene ID" value="PSAMB.scaffold814size40928.g8950"/>
</dbReference>
<dbReference type="PROSITE" id="PS50234">
    <property type="entry name" value="VWFA"/>
    <property type="match status" value="1"/>
</dbReference>
<feature type="signal peptide" evidence="2">
    <location>
        <begin position="1"/>
        <end position="25"/>
    </location>
</feature>
<accession>A0A914XG81</accession>
<evidence type="ECO:0000313" key="5">
    <source>
        <dbReference type="WBParaSite" id="PSAMB.scaffold814size40928.g8950.t1"/>
    </source>
</evidence>
<feature type="compositionally biased region" description="Low complexity" evidence="1">
    <location>
        <begin position="136"/>
        <end position="170"/>
    </location>
</feature>
<reference evidence="5" key="1">
    <citation type="submission" date="2022-11" db="UniProtKB">
        <authorList>
            <consortium name="WormBaseParasite"/>
        </authorList>
    </citation>
    <scope>IDENTIFICATION</scope>
</reference>
<dbReference type="Pfam" id="PF00092">
    <property type="entry name" value="VWA"/>
    <property type="match status" value="1"/>
</dbReference>
<evidence type="ECO:0000313" key="4">
    <source>
        <dbReference type="Proteomes" id="UP000887566"/>
    </source>
</evidence>
<dbReference type="SMART" id="SM00327">
    <property type="entry name" value="VWA"/>
    <property type="match status" value="1"/>
</dbReference>
<evidence type="ECO:0000259" key="3">
    <source>
        <dbReference type="PROSITE" id="PS50234"/>
    </source>
</evidence>
<dbReference type="AlphaFoldDB" id="A0A914XG81"/>
<feature type="domain" description="VWFA" evidence="3">
    <location>
        <begin position="185"/>
        <end position="398"/>
    </location>
</feature>
<dbReference type="PANTHER" id="PTHR22588">
    <property type="entry name" value="VWFA DOMAIN-CONTAINING PROTEIN"/>
    <property type="match status" value="1"/>
</dbReference>
<organism evidence="4 5">
    <name type="scientific">Plectus sambesii</name>
    <dbReference type="NCBI Taxonomy" id="2011161"/>
    <lineage>
        <taxon>Eukaryota</taxon>
        <taxon>Metazoa</taxon>
        <taxon>Ecdysozoa</taxon>
        <taxon>Nematoda</taxon>
        <taxon>Chromadorea</taxon>
        <taxon>Plectida</taxon>
        <taxon>Plectina</taxon>
        <taxon>Plectoidea</taxon>
        <taxon>Plectidae</taxon>
        <taxon>Plectus</taxon>
    </lineage>
</organism>
<feature type="compositionally biased region" description="Pro residues" evidence="1">
    <location>
        <begin position="123"/>
        <end position="135"/>
    </location>
</feature>
<dbReference type="SUPFAM" id="SSF53300">
    <property type="entry name" value="vWA-like"/>
    <property type="match status" value="2"/>
</dbReference>
<sequence length="524" mass="55602">MTLPVWILPALIICLPMWCINGCSCASHAGAPAFTNVGGGAAGGTTVTTGTTGAATATVGGGIKLGTIIVAVVIGGISGAAVNGAVIGGVIIAGKTVADNAKETVAPTAYCSNCLPSMTGAPPTQPPATGTPPTHPSATASSPTQPSATAAPPTQPSATASSPTHPSVTAAPPTFSPAVQCYAMDIIFVVDTSQSSIGALLKRRYKELVRHLGSEIRARTVFFNDPEFIDDFQNQKDMLKNITNTFPNGHYGPPIGVQFAEVSFYNTETDITFFLNSANTQSGYDALIDSMLPYTGYNSIDVGLIAVRDEILDAKQGYRSSVPTIVMLFSDGNDNPASHPIPIAEQLIQKGVSIFALYNNAPDSSPNVALLQNITQHNSRVVPLEQYYTLKQPFYDIINNYIKTSGFDPCHPPVFVDIVFVMDHSVNQVRAGEVGATTPVDYVVFQKALIKNIIHQLGVSTRGHRYIVVHFSDGNSYQDPASQLYTKNTGILFDTSDDYNETLMFLKIDNFLELDAGGATDLKL</sequence>
<feature type="region of interest" description="Disordered" evidence="1">
    <location>
        <begin position="121"/>
        <end position="170"/>
    </location>
</feature>
<dbReference type="InterPro" id="IPR036465">
    <property type="entry name" value="vWFA_dom_sf"/>
</dbReference>
<proteinExistence type="predicted"/>
<name>A0A914XG81_9BILA</name>
<dbReference type="Gene3D" id="3.40.50.410">
    <property type="entry name" value="von Willebrand factor, type A domain"/>
    <property type="match status" value="1"/>
</dbReference>